<dbReference type="Proteomes" id="UP000238479">
    <property type="component" value="Chromosome 7"/>
</dbReference>
<gene>
    <name evidence="1" type="ORF">RchiOBHm_Chr7g0198491</name>
</gene>
<evidence type="ECO:0000313" key="1">
    <source>
        <dbReference type="EMBL" id="PRQ17759.1"/>
    </source>
</evidence>
<dbReference type="AlphaFoldDB" id="A0A2P6P752"/>
<dbReference type="STRING" id="74649.A0A2P6P752"/>
<accession>A0A2P6P752</accession>
<evidence type="ECO:0000313" key="2">
    <source>
        <dbReference type="Proteomes" id="UP000238479"/>
    </source>
</evidence>
<reference evidence="1 2" key="1">
    <citation type="journal article" date="2018" name="Nat. Genet.">
        <title>The Rosa genome provides new insights in the design of modern roses.</title>
        <authorList>
            <person name="Bendahmane M."/>
        </authorList>
    </citation>
    <scope>NUCLEOTIDE SEQUENCE [LARGE SCALE GENOMIC DNA]</scope>
    <source>
        <strain evidence="2">cv. Old Blush</strain>
    </source>
</reference>
<sequence length="133" mass="14701">MQTGNEKRIILTTNHYPPLQHRATSIEMTSFLHLPATSFLPSSLRGASLTARPNPSSLCPTRLSVKCRHAQASVKSEDFNSGAIDVAADVRLERVSTNSQTLSRLESNYYSIRDDLGPTGLTRRFRSHSSARS</sequence>
<keyword evidence="2" id="KW-1185">Reference proteome</keyword>
<comment type="caution">
    <text evidence="1">The sequence shown here is derived from an EMBL/GenBank/DDBJ whole genome shotgun (WGS) entry which is preliminary data.</text>
</comment>
<organism evidence="1 2">
    <name type="scientific">Rosa chinensis</name>
    <name type="common">China rose</name>
    <dbReference type="NCBI Taxonomy" id="74649"/>
    <lineage>
        <taxon>Eukaryota</taxon>
        <taxon>Viridiplantae</taxon>
        <taxon>Streptophyta</taxon>
        <taxon>Embryophyta</taxon>
        <taxon>Tracheophyta</taxon>
        <taxon>Spermatophyta</taxon>
        <taxon>Magnoliopsida</taxon>
        <taxon>eudicotyledons</taxon>
        <taxon>Gunneridae</taxon>
        <taxon>Pentapetalae</taxon>
        <taxon>rosids</taxon>
        <taxon>fabids</taxon>
        <taxon>Rosales</taxon>
        <taxon>Rosaceae</taxon>
        <taxon>Rosoideae</taxon>
        <taxon>Rosoideae incertae sedis</taxon>
        <taxon>Rosa</taxon>
    </lineage>
</organism>
<proteinExistence type="predicted"/>
<name>A0A2P6P752_ROSCH</name>
<dbReference type="EMBL" id="PDCK01000045">
    <property type="protein sequence ID" value="PRQ17759.1"/>
    <property type="molecule type" value="Genomic_DNA"/>
</dbReference>
<dbReference type="Gramene" id="PRQ17759">
    <property type="protein sequence ID" value="PRQ17759"/>
    <property type="gene ID" value="RchiOBHm_Chr7g0198491"/>
</dbReference>
<protein>
    <submittedName>
        <fullName evidence="1">Uncharacterized protein</fullName>
    </submittedName>
</protein>